<feature type="region of interest" description="Disordered" evidence="8">
    <location>
        <begin position="742"/>
        <end position="786"/>
    </location>
</feature>
<keyword evidence="5" id="KW-0333">Golgi apparatus</keyword>
<feature type="compositionally biased region" description="Polar residues" evidence="8">
    <location>
        <begin position="665"/>
        <end position="691"/>
    </location>
</feature>
<evidence type="ECO:0000256" key="1">
    <source>
        <dbReference type="ARBA" id="ARBA00004601"/>
    </source>
</evidence>
<feature type="coiled-coil region" evidence="7">
    <location>
        <begin position="237"/>
        <end position="283"/>
    </location>
</feature>
<keyword evidence="3" id="KW-0813">Transport</keyword>
<evidence type="ECO:0000256" key="7">
    <source>
        <dbReference type="SAM" id="Coils"/>
    </source>
</evidence>
<dbReference type="GO" id="GO:0015031">
    <property type="term" value="P:protein transport"/>
    <property type="evidence" value="ECO:0007669"/>
    <property type="project" value="UniProtKB-KW"/>
</dbReference>
<feature type="region of interest" description="Disordered" evidence="8">
    <location>
        <begin position="882"/>
        <end position="933"/>
    </location>
</feature>
<comment type="subcellular location">
    <subcellularLocation>
        <location evidence="1">Golgi apparatus</location>
        <location evidence="1">trans-Golgi network</location>
    </subcellularLocation>
</comment>
<organism evidence="10 11">
    <name type="scientific">Leishmania donovani</name>
    <dbReference type="NCBI Taxonomy" id="5661"/>
    <lineage>
        <taxon>Eukaryota</taxon>
        <taxon>Discoba</taxon>
        <taxon>Euglenozoa</taxon>
        <taxon>Kinetoplastea</taxon>
        <taxon>Metakinetoplastina</taxon>
        <taxon>Trypanosomatida</taxon>
        <taxon>Trypanosomatidae</taxon>
        <taxon>Leishmaniinae</taxon>
        <taxon>Leishmania</taxon>
    </lineage>
</organism>
<dbReference type="Pfam" id="PF07928">
    <property type="entry name" value="Vps54"/>
    <property type="match status" value="1"/>
</dbReference>
<dbReference type="GO" id="GO:0005829">
    <property type="term" value="C:cytosol"/>
    <property type="evidence" value="ECO:0007669"/>
    <property type="project" value="GOC"/>
</dbReference>
<dbReference type="VEuPathDB" id="TriTrypDB:LdBPK_366470.1"/>
<dbReference type="GO" id="GO:0006896">
    <property type="term" value="P:Golgi to vacuole transport"/>
    <property type="evidence" value="ECO:0007669"/>
    <property type="project" value="TreeGrafter"/>
</dbReference>
<reference evidence="11" key="1">
    <citation type="submission" date="2019-02" db="EMBL/GenBank/DDBJ databases">
        <title>FDA dAtabase for Regulatory Grade micrObial Sequences (FDA-ARGOS): Supporting development and validation of Infectious Disease Dx tests.</title>
        <authorList>
            <person name="Duncan R."/>
            <person name="Fisher C."/>
            <person name="Tallon L."/>
            <person name="Sadzewicz L."/>
            <person name="Sengamalay N."/>
            <person name="Ott S."/>
            <person name="Godinez A."/>
            <person name="Nagaraj S."/>
            <person name="Vavikolanu K."/>
            <person name="Nadendla S."/>
            <person name="Aluvathingal J."/>
            <person name="Sichtig H."/>
        </authorList>
    </citation>
    <scope>NUCLEOTIDE SEQUENCE [LARGE SCALE GENOMIC DNA]</scope>
    <source>
        <strain evidence="11">FDAARGOS_361</strain>
    </source>
</reference>
<feature type="compositionally biased region" description="Low complexity" evidence="8">
    <location>
        <begin position="2095"/>
        <end position="2109"/>
    </location>
</feature>
<dbReference type="GO" id="GO:0019905">
    <property type="term" value="F:syntaxin binding"/>
    <property type="evidence" value="ECO:0007669"/>
    <property type="project" value="TreeGrafter"/>
</dbReference>
<feature type="compositionally biased region" description="Acidic residues" evidence="8">
    <location>
        <begin position="754"/>
        <end position="767"/>
    </location>
</feature>
<protein>
    <submittedName>
        <fullName evidence="10">Vps54-like family protein</fullName>
    </submittedName>
</protein>
<evidence type="ECO:0000259" key="9">
    <source>
        <dbReference type="Pfam" id="PF07928"/>
    </source>
</evidence>
<dbReference type="InterPro" id="IPR012501">
    <property type="entry name" value="Vps54_C"/>
</dbReference>
<feature type="compositionally biased region" description="Polar residues" evidence="8">
    <location>
        <begin position="1193"/>
        <end position="1204"/>
    </location>
</feature>
<evidence type="ECO:0000313" key="10">
    <source>
        <dbReference type="EMBL" id="TPP48748.1"/>
    </source>
</evidence>
<name>A0A504XMM5_LEIDO</name>
<dbReference type="GO" id="GO:0000938">
    <property type="term" value="C:GARP complex"/>
    <property type="evidence" value="ECO:0007669"/>
    <property type="project" value="InterPro"/>
</dbReference>
<feature type="compositionally biased region" description="Low complexity" evidence="8">
    <location>
        <begin position="882"/>
        <end position="904"/>
    </location>
</feature>
<proteinExistence type="inferred from homology"/>
<feature type="compositionally biased region" description="Low complexity" evidence="8">
    <location>
        <begin position="692"/>
        <end position="715"/>
    </location>
</feature>
<evidence type="ECO:0000313" key="11">
    <source>
        <dbReference type="Proteomes" id="UP000318447"/>
    </source>
</evidence>
<feature type="coiled-coil region" evidence="7">
    <location>
        <begin position="450"/>
        <end position="528"/>
    </location>
</feature>
<feature type="region of interest" description="Disordered" evidence="8">
    <location>
        <begin position="208"/>
        <end position="228"/>
    </location>
</feature>
<dbReference type="VEuPathDB" id="TriTrypDB:LDHU3_36.8580"/>
<comment type="caution">
    <text evidence="10">The sequence shown here is derived from an EMBL/GenBank/DDBJ whole genome shotgun (WGS) entry which is preliminary data.</text>
</comment>
<keyword evidence="6 7" id="KW-0175">Coiled coil</keyword>
<dbReference type="VEuPathDB" id="TriTrypDB:LdCL_360072200"/>
<feature type="region of interest" description="Disordered" evidence="8">
    <location>
        <begin position="1181"/>
        <end position="1282"/>
    </location>
</feature>
<comment type="similarity">
    <text evidence="2">Belongs to the VPS54 family.</text>
</comment>
<keyword evidence="4" id="KW-0653">Protein transport</keyword>
<feature type="domain" description="Vacuolar protein sorting-associated protein 54 C-terminal" evidence="9">
    <location>
        <begin position="2278"/>
        <end position="2369"/>
    </location>
</feature>
<dbReference type="GO" id="GO:0042147">
    <property type="term" value="P:retrograde transport, endosome to Golgi"/>
    <property type="evidence" value="ECO:0007669"/>
    <property type="project" value="InterPro"/>
</dbReference>
<gene>
    <name evidence="10" type="ORF">CGC21_15490</name>
</gene>
<evidence type="ECO:0000256" key="4">
    <source>
        <dbReference type="ARBA" id="ARBA00022927"/>
    </source>
</evidence>
<dbReference type="VEuPathDB" id="TriTrypDB:LDHU3_36.8570"/>
<evidence type="ECO:0000256" key="8">
    <source>
        <dbReference type="SAM" id="MobiDB-lite"/>
    </source>
</evidence>
<dbReference type="InterPro" id="IPR039745">
    <property type="entry name" value="Vps54"/>
</dbReference>
<feature type="region of interest" description="Disordered" evidence="8">
    <location>
        <begin position="665"/>
        <end position="720"/>
    </location>
</feature>
<evidence type="ECO:0000256" key="2">
    <source>
        <dbReference type="ARBA" id="ARBA00009150"/>
    </source>
</evidence>
<feature type="compositionally biased region" description="Low complexity" evidence="8">
    <location>
        <begin position="742"/>
        <end position="753"/>
    </location>
</feature>
<feature type="compositionally biased region" description="Basic and acidic residues" evidence="8">
    <location>
        <begin position="1"/>
        <end position="11"/>
    </location>
</feature>
<dbReference type="PANTHER" id="PTHR12965">
    <property type="entry name" value="VACUOLAR PROTEIN SORTING 54"/>
    <property type="match status" value="1"/>
</dbReference>
<feature type="compositionally biased region" description="Low complexity" evidence="8">
    <location>
        <begin position="775"/>
        <end position="786"/>
    </location>
</feature>
<dbReference type="VEuPathDB" id="TriTrypDB:LdCL_360072300"/>
<dbReference type="VEuPathDB" id="TriTrypDB:LdBPK_366480.1"/>
<evidence type="ECO:0000256" key="5">
    <source>
        <dbReference type="ARBA" id="ARBA00023034"/>
    </source>
</evidence>
<accession>A0A504XMM5</accession>
<feature type="region of interest" description="Disordered" evidence="8">
    <location>
        <begin position="111"/>
        <end position="134"/>
    </location>
</feature>
<feature type="region of interest" description="Disordered" evidence="8">
    <location>
        <begin position="284"/>
        <end position="323"/>
    </location>
</feature>
<evidence type="ECO:0000256" key="3">
    <source>
        <dbReference type="ARBA" id="ARBA00022448"/>
    </source>
</evidence>
<dbReference type="EMBL" id="RHLC01000054">
    <property type="protein sequence ID" value="TPP48748.1"/>
    <property type="molecule type" value="Genomic_DNA"/>
</dbReference>
<feature type="region of interest" description="Disordered" evidence="8">
    <location>
        <begin position="1"/>
        <end position="23"/>
    </location>
</feature>
<dbReference type="Proteomes" id="UP000318447">
    <property type="component" value="Unassembled WGS sequence"/>
</dbReference>
<sequence length="2596" mass="278503">MSSEHHLRPADTGEEGIYARSPLTAREEATQLLPGSRFLSTMEFKRIYLGGGTVGDASTAATARPSSSSPPGTFAKRVHLPYAAKTLTSEAPQVVAPATLYSAHKPLPHQLRSRVHSARRATSPSMKTKLGAEPLPRSQLRTEDAWLALTRELMNKKMEVQNLQQQLQRTHVLLRSLHGITDSIVDEGDEAADADAIAAVDTSAAVATSGKLTGGSGPEMGPSSELPRPREYWQRRAYFLMKQNEELQAESDRLRRDSRGRKVRDLLQELKSVRGELSRYRRQAGVAAASSPSAKELASEPGGPEADLGIPPHDDGKLASSPLAPRLTHRGSETSSFLEPAVDDAFLRQKDDTICGLQERLRLLTQQYEQTDARLIETTRQLEDMTHRHCAMQVEWKALMELPQELARTQQQLAVARARLLDCDREMAAFHQVFDTQSSPATLRAIIDERDHLVELLQQSRENEAALREEAQAAQQQAVRAMEKKYQEQCAEQRAMARDREAQQEETIQKLRKQVAALEHVLEVQRGAYEGQLAEYAEEREAELTKRLLESLRRPENGMESIALSAPRSLGTAASVRPTLPDGQPPTTDVSRLSACEASLMSTPARASSSLRCPSAEHAQADPMLRTASFLESVTSPCSAGGAANATVAQGDDAFPADRVAGKSTLSFMPDTTDSNSSYDSLTGDSQDDVTSLSSASARQSRRIIGGSTSSTTRTRGGERVRYVTVRKELADDCAAAATDEARVTAAFSSSTDDYSDGEGSYGDDETVEKASGPDSGSSVVCSADSSTQLTSGAEGVAKQQQIATNTANTAPAKVHSYVIDLPAPPIAVVSPVSILINRTTMTGPLFSSSVRAVVHSPDISSQRTASAADLTHTQQTLPDISEATSSGSFSASSSTSSALNSPHSGDDDGPSPRADSNRSEPHGGPLQPMEKGSVAKFNSSSIAGSAALAEAATRRMPPLPDPNVAAPLPMFLAGRQPPELEEAVATASFKAAPRANERRSSLSLVSSPGANALTTVHPRGGVPIPSPVAVTPAVASNLYPQRRSSSFMVTGVYNDDDFGGVGAGMSRGGVSSRMLSNDHSTTVDLTNQYSGNASFDFVGALAERHRLEDMQNAFLSFRLSSTANATIGGDVGGEMSAFPMEGSGNINSGRFAVMGTGAVGLRKTPSPFGSDALEVSEPVLSTSHHKGDEKATGSTAAIANASRQGEDRASGDGGSAGSMEVPYPDDDEDMTSISAYRVTAGTREREEAPLADALSYTGPTGGSALSKVPSEDASAAKNPVPETTMQSILAVDAARDASASPMAIASSLGSCGNLVPSAKTPPPEEQAILSFGFEDMGRATLQAEDVESAAPPAAAAITEAAAVPSFVPLPPRLVSARGSQLRNATVRRSSDAAASICAHLMVHHGLSRVRIAHALGLPSLVVEESIRNGVSSATLRAQLRNWLYEVSALSPAQKLRVPEALFTQLQEDCAADEIQRQQNVRDGVVSPYGDDCSLFAALDPVSQQHFTQLQHTVGQSFISILNDPGEPTTNVDWATWLGGKLYAAFDFNGRVGDLEDMLRSYSAAQTGPESSAALLAEYPPNEDFSGYVKLISKAYQANQREGIANDAKEWREDCAADAGGDYTQRDGAATVDGGPWPTGIPTEFFSISYDPASEIRMLSEAVGESWPAAIPNSPTTAVATQGSSTGTPTQVVDGGTFAADYEYLESRNKELRAWESAVEKCLLQHVKHRSEDFFATSCQFGSLSSDARTVLADVRVAREGGMRAGEHCIAEYLRIGNLYRRRQNFLRLNTTATSAQHLLRRLGDVENWAALPERDFGEVMAISSALLDLETAVRGTKDVEQGIPWKSLSHLKCLQEVPGRVRKARKALEKVVLEEYCGVLLSNLDESESNERMATVCESVTRLGVLNAANHLYHVRLVELLQIMAQEALVGLFMNAGTLDNAKANELLTIASNTVALALPDARQQLCGFAKHLRFQGYLQVLQQFVDMLVDFVTHASQNWGFFLTGGLRAALAMYENRHILMETATRDLFARVCGEAESLIASLLEVYANGLQLSSVVELVQLVRVSVQFPMRVTGDVAGRLVSLLREGGNGYGTPTSSPVSSTVSGPNAQSLEAAEEPVGFGVYRPTKVIGTTVQRLVKRFFRHQHSINKENMIMVTEGETWAAKEAVDESIQQQVEDMCTMEVTALKAFRLRSLTALFASGDRDGAFNRWHHSASSARGAADSCGADDLLSTGAAKLYVRVRCSTGAAVLGNGKTASDPTEAAPGPDTDELEGRLVPISFLVLMDLLHKYHEYIALFPFLAFDVASRMSELLDEYEGQAAALVLGARAVEKGTLPTITTQHLCIASQCVAFLIDFIPALQVHLTAAMEDGLLAYSLRDCVPRDALAVANALGLMGSASAAQMTSDSSSANAAPEKAKLFVKNDWNRVVRNCVAHRNEFYSKMGSLVHRKVNSLDHVSMQKRHWPASRNEWVMAMLREVARLMRALRPLLPPGDMDGVMVPLLGSLSVMLRESTLQIPATAEDDRAAAASDVMLFTANVEKFGYDVLRCAEATSVSAVMQGGQSFVPVSSEEAVLRWFLPPSQSSSPRLPAATK</sequence>
<evidence type="ECO:0000256" key="6">
    <source>
        <dbReference type="ARBA" id="ARBA00023054"/>
    </source>
</evidence>
<feature type="region of interest" description="Disordered" evidence="8">
    <location>
        <begin position="2094"/>
        <end position="2113"/>
    </location>
</feature>
<dbReference type="PANTHER" id="PTHR12965:SF0">
    <property type="entry name" value="VACUOLAR PROTEIN SORTING-ASSOCIATED PROTEIN 54"/>
    <property type="match status" value="1"/>
</dbReference>